<proteinExistence type="predicted"/>
<evidence type="ECO:0000259" key="2">
    <source>
        <dbReference type="Pfam" id="PF01261"/>
    </source>
</evidence>
<dbReference type="Proteomes" id="UP001524318">
    <property type="component" value="Unassembled WGS sequence"/>
</dbReference>
<gene>
    <name evidence="3" type="ORF">NFC73_09035</name>
</gene>
<feature type="domain" description="Xylose isomerase-like TIM barrel" evidence="2">
    <location>
        <begin position="31"/>
        <end position="226"/>
    </location>
</feature>
<dbReference type="GO" id="GO:0016853">
    <property type="term" value="F:isomerase activity"/>
    <property type="evidence" value="ECO:0007669"/>
    <property type="project" value="UniProtKB-KW"/>
</dbReference>
<dbReference type="Pfam" id="PF01261">
    <property type="entry name" value="AP_endonuc_2"/>
    <property type="match status" value="1"/>
</dbReference>
<evidence type="ECO:0000313" key="3">
    <source>
        <dbReference type="EMBL" id="MCP8999873.1"/>
    </source>
</evidence>
<dbReference type="SUPFAM" id="SSF51658">
    <property type="entry name" value="Xylose isomerase-like"/>
    <property type="match status" value="1"/>
</dbReference>
<comment type="caution">
    <text evidence="3">The sequence shown here is derived from an EMBL/GenBank/DDBJ whole genome shotgun (WGS) entry which is preliminary data.</text>
</comment>
<dbReference type="RefSeq" id="WP_254749515.1">
    <property type="nucleotide sequence ID" value="NZ_JANCLV010000005.1"/>
</dbReference>
<keyword evidence="1" id="KW-0119">Carbohydrate metabolism</keyword>
<dbReference type="InterPro" id="IPR050312">
    <property type="entry name" value="IolE/XylAMocC-like"/>
</dbReference>
<sequence>MSVLTPGICSVTLRNSSIEDVVDIVSTARLAGIEWSSQAHVVDAAAALRAKQATAAAGLTVLSLGSYYRVGSRGDFGAVMALASALGAPRIRVWAGESASLEASPQGWDAVVADAQRISGLAAAHGLEIAFEYHGGTLTDSAETTLELLARVDRPNAGTYWQPAVGLTDEQAVDSLRHVLDHVVGIHCFSWWPQRERLPLTDRRPLWLSVGEILRDSGASTDLMLEFVEADLPENVIRDSEFLTRIALGAEQATALKGGT</sequence>
<dbReference type="PANTHER" id="PTHR12110">
    <property type="entry name" value="HYDROXYPYRUVATE ISOMERASE"/>
    <property type="match status" value="1"/>
</dbReference>
<organism evidence="3 4">
    <name type="scientific">Pseudarthrobacter humi</name>
    <dbReference type="NCBI Taxonomy" id="2952523"/>
    <lineage>
        <taxon>Bacteria</taxon>
        <taxon>Bacillati</taxon>
        <taxon>Actinomycetota</taxon>
        <taxon>Actinomycetes</taxon>
        <taxon>Micrococcales</taxon>
        <taxon>Micrococcaceae</taxon>
        <taxon>Pseudarthrobacter</taxon>
    </lineage>
</organism>
<dbReference type="PANTHER" id="PTHR12110:SF41">
    <property type="entry name" value="INOSOSE DEHYDRATASE"/>
    <property type="match status" value="1"/>
</dbReference>
<evidence type="ECO:0000256" key="1">
    <source>
        <dbReference type="ARBA" id="ARBA00023277"/>
    </source>
</evidence>
<dbReference type="EMBL" id="JANCLV010000005">
    <property type="protein sequence ID" value="MCP8999873.1"/>
    <property type="molecule type" value="Genomic_DNA"/>
</dbReference>
<dbReference type="Gene3D" id="3.20.20.150">
    <property type="entry name" value="Divalent-metal-dependent TIM barrel enzymes"/>
    <property type="match status" value="1"/>
</dbReference>
<keyword evidence="3" id="KW-0413">Isomerase</keyword>
<accession>A0ABT1LN36</accession>
<reference evidence="3 4" key="1">
    <citation type="submission" date="2022-06" db="EMBL/GenBank/DDBJ databases">
        <title>Pseudarthrobacter sp. strain RMG13 Genome sequencing and assembly.</title>
        <authorList>
            <person name="Kim I."/>
        </authorList>
    </citation>
    <scope>NUCLEOTIDE SEQUENCE [LARGE SCALE GENOMIC DNA]</scope>
    <source>
        <strain evidence="3 4">RMG13</strain>
    </source>
</reference>
<dbReference type="InterPro" id="IPR013022">
    <property type="entry name" value="Xyl_isomerase-like_TIM-brl"/>
</dbReference>
<name>A0ABT1LN36_9MICC</name>
<dbReference type="InterPro" id="IPR036237">
    <property type="entry name" value="Xyl_isomerase-like_sf"/>
</dbReference>
<evidence type="ECO:0000313" key="4">
    <source>
        <dbReference type="Proteomes" id="UP001524318"/>
    </source>
</evidence>
<keyword evidence="4" id="KW-1185">Reference proteome</keyword>
<protein>
    <submittedName>
        <fullName evidence="3">Sugar phosphate isomerase/epimerase</fullName>
    </submittedName>
</protein>